<sequence length="89" mass="10178">MAVGAGGFRVSVVRNVRLFRVAFRLGRRISYRVLGPEGRQAAQRREEFWSRKIRVSSFNRVGIAPRVSPRMDARGDAHAVKQSRNPSRR</sequence>
<feature type="region of interest" description="Disordered" evidence="1">
    <location>
        <begin position="69"/>
        <end position="89"/>
    </location>
</feature>
<keyword evidence="3" id="KW-1185">Reference proteome</keyword>
<evidence type="ECO:0000256" key="1">
    <source>
        <dbReference type="SAM" id="MobiDB-lite"/>
    </source>
</evidence>
<protein>
    <submittedName>
        <fullName evidence="2">Uncharacterized protein</fullName>
    </submittedName>
</protein>
<proteinExistence type="predicted"/>
<feature type="compositionally biased region" description="Basic and acidic residues" evidence="1">
    <location>
        <begin position="69"/>
        <end position="79"/>
    </location>
</feature>
<dbReference type="AlphaFoldDB" id="A0A5B1CKU3"/>
<reference evidence="2 3" key="1">
    <citation type="submission" date="2019-08" db="EMBL/GenBank/DDBJ databases">
        <title>Deep-cultivation of Planctomycetes and their phenomic and genomic characterization uncovers novel biology.</title>
        <authorList>
            <person name="Wiegand S."/>
            <person name="Jogler M."/>
            <person name="Boedeker C."/>
            <person name="Pinto D."/>
            <person name="Vollmers J."/>
            <person name="Rivas-Marin E."/>
            <person name="Kohn T."/>
            <person name="Peeters S.H."/>
            <person name="Heuer A."/>
            <person name="Rast P."/>
            <person name="Oberbeckmann S."/>
            <person name="Bunk B."/>
            <person name="Jeske O."/>
            <person name="Meyerdierks A."/>
            <person name="Storesund J.E."/>
            <person name="Kallscheuer N."/>
            <person name="Luecker S."/>
            <person name="Lage O.M."/>
            <person name="Pohl T."/>
            <person name="Merkel B.J."/>
            <person name="Hornburger P."/>
            <person name="Mueller R.-W."/>
            <person name="Bruemmer F."/>
            <person name="Labrenz M."/>
            <person name="Spormann A.M."/>
            <person name="Op Den Camp H."/>
            <person name="Overmann J."/>
            <person name="Amann R."/>
            <person name="Jetten M.S.M."/>
            <person name="Mascher T."/>
            <person name="Medema M.H."/>
            <person name="Devos D.P."/>
            <person name="Kaster A.-K."/>
            <person name="Ovreas L."/>
            <person name="Rohde M."/>
            <person name="Galperin M.Y."/>
            <person name="Jogler C."/>
        </authorList>
    </citation>
    <scope>NUCLEOTIDE SEQUENCE [LARGE SCALE GENOMIC DNA]</scope>
    <source>
        <strain evidence="2 3">LF1</strain>
    </source>
</reference>
<name>A0A5B1CKU3_9BACT</name>
<organism evidence="2 3">
    <name type="scientific">Rubripirellula obstinata</name>
    <dbReference type="NCBI Taxonomy" id="406547"/>
    <lineage>
        <taxon>Bacteria</taxon>
        <taxon>Pseudomonadati</taxon>
        <taxon>Planctomycetota</taxon>
        <taxon>Planctomycetia</taxon>
        <taxon>Pirellulales</taxon>
        <taxon>Pirellulaceae</taxon>
        <taxon>Rubripirellula</taxon>
    </lineage>
</organism>
<dbReference type="Proteomes" id="UP000322699">
    <property type="component" value="Unassembled WGS sequence"/>
</dbReference>
<evidence type="ECO:0000313" key="2">
    <source>
        <dbReference type="EMBL" id="KAA1260013.1"/>
    </source>
</evidence>
<gene>
    <name evidence="2" type="ORF">LF1_25510</name>
</gene>
<evidence type="ECO:0000313" key="3">
    <source>
        <dbReference type="Proteomes" id="UP000322699"/>
    </source>
</evidence>
<accession>A0A5B1CKU3</accession>
<comment type="caution">
    <text evidence="2">The sequence shown here is derived from an EMBL/GenBank/DDBJ whole genome shotgun (WGS) entry which is preliminary data.</text>
</comment>
<dbReference type="EMBL" id="VRLW01000001">
    <property type="protein sequence ID" value="KAA1260013.1"/>
    <property type="molecule type" value="Genomic_DNA"/>
</dbReference>